<dbReference type="AlphaFoldDB" id="A0AAD3P6X3"/>
<dbReference type="PANTHER" id="PTHR33142">
    <property type="entry name" value="CYCLIN-DEPENDENT PROTEIN KINASE INHIBITOR SMR13"/>
    <property type="match status" value="1"/>
</dbReference>
<dbReference type="GO" id="GO:0004860">
    <property type="term" value="F:protein kinase inhibitor activity"/>
    <property type="evidence" value="ECO:0007669"/>
    <property type="project" value="UniProtKB-KW"/>
</dbReference>
<keyword evidence="1" id="KW-0649">Protein kinase inhibitor</keyword>
<dbReference type="Proteomes" id="UP001279734">
    <property type="component" value="Unassembled WGS sequence"/>
</dbReference>
<keyword evidence="5" id="KW-1185">Reference proteome</keyword>
<dbReference type="EMBL" id="BSYO01000001">
    <property type="protein sequence ID" value="GMH00040.1"/>
    <property type="molecule type" value="Genomic_DNA"/>
</dbReference>
<organism evidence="4 5">
    <name type="scientific">Nepenthes gracilis</name>
    <name type="common">Slender pitcher plant</name>
    <dbReference type="NCBI Taxonomy" id="150966"/>
    <lineage>
        <taxon>Eukaryota</taxon>
        <taxon>Viridiplantae</taxon>
        <taxon>Streptophyta</taxon>
        <taxon>Embryophyta</taxon>
        <taxon>Tracheophyta</taxon>
        <taxon>Spermatophyta</taxon>
        <taxon>Magnoliopsida</taxon>
        <taxon>eudicotyledons</taxon>
        <taxon>Gunneridae</taxon>
        <taxon>Pentapetalae</taxon>
        <taxon>Caryophyllales</taxon>
        <taxon>Nepenthaceae</taxon>
        <taxon>Nepenthes</taxon>
    </lineage>
</organism>
<sequence length="136" mass="15105">MAPSSSTKRRKTITRRNTAAISANRRITRSIFKQQILHQNDHGSPSILPSGSSTSSTDDLSNADLNCPDNCCTPKSEKHRIPEIQACPPAPKKRRAVSNHSLRRSPMAFFAHPDLELFFLVVLRDVRVGVLSRSSN</sequence>
<name>A0AAD3P6X3_NEPGR</name>
<keyword evidence="2" id="KW-0131">Cell cycle</keyword>
<feature type="region of interest" description="Disordered" evidence="3">
    <location>
        <begin position="1"/>
        <end position="61"/>
    </location>
</feature>
<comment type="caution">
    <text evidence="4">The sequence shown here is derived from an EMBL/GenBank/DDBJ whole genome shotgun (WGS) entry which is preliminary data.</text>
</comment>
<dbReference type="InterPro" id="IPR040389">
    <property type="entry name" value="SMR"/>
</dbReference>
<gene>
    <name evidence="4" type="ORF">Nepgr_001879</name>
</gene>
<accession>A0AAD3P6X3</accession>
<evidence type="ECO:0000256" key="1">
    <source>
        <dbReference type="ARBA" id="ARBA00023013"/>
    </source>
</evidence>
<proteinExistence type="predicted"/>
<evidence type="ECO:0000313" key="5">
    <source>
        <dbReference type="Proteomes" id="UP001279734"/>
    </source>
</evidence>
<feature type="compositionally biased region" description="Low complexity" evidence="3">
    <location>
        <begin position="43"/>
        <end position="60"/>
    </location>
</feature>
<evidence type="ECO:0000256" key="2">
    <source>
        <dbReference type="ARBA" id="ARBA00023306"/>
    </source>
</evidence>
<dbReference type="GO" id="GO:0032875">
    <property type="term" value="P:regulation of DNA endoreduplication"/>
    <property type="evidence" value="ECO:0007669"/>
    <property type="project" value="InterPro"/>
</dbReference>
<protein>
    <submittedName>
        <fullName evidence="4">Uncharacterized protein</fullName>
    </submittedName>
</protein>
<dbReference type="PANTHER" id="PTHR33142:SF8">
    <property type="entry name" value="CYCLIN-DEPENDENT PROTEIN KINASE INHIBITOR SMR9"/>
    <property type="match status" value="1"/>
</dbReference>
<evidence type="ECO:0000313" key="4">
    <source>
        <dbReference type="EMBL" id="GMH00040.1"/>
    </source>
</evidence>
<dbReference type="GO" id="GO:0005634">
    <property type="term" value="C:nucleus"/>
    <property type="evidence" value="ECO:0007669"/>
    <property type="project" value="TreeGrafter"/>
</dbReference>
<evidence type="ECO:0000256" key="3">
    <source>
        <dbReference type="SAM" id="MobiDB-lite"/>
    </source>
</evidence>
<reference evidence="4" key="1">
    <citation type="submission" date="2023-05" db="EMBL/GenBank/DDBJ databases">
        <title>Nepenthes gracilis genome sequencing.</title>
        <authorList>
            <person name="Fukushima K."/>
        </authorList>
    </citation>
    <scope>NUCLEOTIDE SEQUENCE</scope>
    <source>
        <strain evidence="4">SING2019-196</strain>
    </source>
</reference>